<feature type="transmembrane region" description="Helical" evidence="6">
    <location>
        <begin position="6"/>
        <end position="23"/>
    </location>
</feature>
<keyword evidence="2" id="KW-0677">Repeat</keyword>
<dbReference type="InterPro" id="IPR011990">
    <property type="entry name" value="TPR-like_helical_dom_sf"/>
</dbReference>
<feature type="repeat" description="TPR" evidence="5">
    <location>
        <begin position="185"/>
        <end position="218"/>
    </location>
</feature>
<evidence type="ECO:0000256" key="5">
    <source>
        <dbReference type="PROSITE-ProRule" id="PRU00339"/>
    </source>
</evidence>
<dbReference type="PANTHER" id="PTHR47870">
    <property type="entry name" value="CYTOCHROME C-TYPE BIOGENESIS PROTEIN CCMH"/>
    <property type="match status" value="1"/>
</dbReference>
<evidence type="ECO:0000313" key="8">
    <source>
        <dbReference type="EMBL" id="ABK44129.1"/>
    </source>
</evidence>
<keyword evidence="3" id="KW-0201">Cytochrome c-type biogenesis</keyword>
<proteinExistence type="predicted"/>
<dbReference type="SMART" id="SM00028">
    <property type="entry name" value="TPR"/>
    <property type="match status" value="2"/>
</dbReference>
<dbReference type="SUPFAM" id="SSF48452">
    <property type="entry name" value="TPR-like"/>
    <property type="match status" value="1"/>
</dbReference>
<organism evidence="8 9">
    <name type="scientific">Magnetococcus marinus (strain ATCC BAA-1437 / JCM 17883 / MC-1)</name>
    <dbReference type="NCBI Taxonomy" id="156889"/>
    <lineage>
        <taxon>Bacteria</taxon>
        <taxon>Pseudomonadati</taxon>
        <taxon>Pseudomonadota</taxon>
        <taxon>Magnetococcia</taxon>
        <taxon>Magnetococcales</taxon>
        <taxon>Magnetococcaceae</taxon>
        <taxon>Magnetococcus</taxon>
    </lineage>
</organism>
<name>A0L836_MAGMM</name>
<feature type="repeat" description="TPR" evidence="5">
    <location>
        <begin position="256"/>
        <end position="289"/>
    </location>
</feature>
<protein>
    <submittedName>
        <fullName evidence="8">TPR repeat-containing protein</fullName>
    </submittedName>
</protein>
<dbReference type="HOGENOM" id="CLU_036074_1_0_5"/>
<feature type="transmembrane region" description="Helical" evidence="6">
    <location>
        <begin position="118"/>
        <end position="138"/>
    </location>
</feature>
<dbReference type="OrthoDB" id="9815847at2"/>
<dbReference type="PROSITE" id="PS50005">
    <property type="entry name" value="TPR"/>
    <property type="match status" value="2"/>
</dbReference>
<evidence type="ECO:0000259" key="7">
    <source>
        <dbReference type="Pfam" id="PF23914"/>
    </source>
</evidence>
<evidence type="ECO:0000256" key="2">
    <source>
        <dbReference type="ARBA" id="ARBA00022737"/>
    </source>
</evidence>
<dbReference type="AlphaFoldDB" id="A0L836"/>
<keyword evidence="6" id="KW-1133">Transmembrane helix</keyword>
<dbReference type="EMBL" id="CP000471">
    <property type="protein sequence ID" value="ABK44129.1"/>
    <property type="molecule type" value="Genomic_DNA"/>
</dbReference>
<dbReference type="KEGG" id="mgm:Mmc1_1620"/>
<dbReference type="GO" id="GO:0030313">
    <property type="term" value="C:cell envelope"/>
    <property type="evidence" value="ECO:0007669"/>
    <property type="project" value="UniProtKB-SubCell"/>
</dbReference>
<evidence type="ECO:0000256" key="3">
    <source>
        <dbReference type="ARBA" id="ARBA00022748"/>
    </source>
</evidence>
<dbReference type="InterPro" id="IPR019734">
    <property type="entry name" value="TPR_rpt"/>
</dbReference>
<dbReference type="InterPro" id="IPR051263">
    <property type="entry name" value="C-type_cytochrome_biogenesis"/>
</dbReference>
<gene>
    <name evidence="8" type="ordered locus">Mmc1_1620</name>
</gene>
<dbReference type="InterPro" id="IPR056413">
    <property type="entry name" value="TPR_CcmH_CycH"/>
</dbReference>
<evidence type="ECO:0000313" key="9">
    <source>
        <dbReference type="Proteomes" id="UP000002586"/>
    </source>
</evidence>
<dbReference type="RefSeq" id="WP_011713277.1">
    <property type="nucleotide sequence ID" value="NC_008576.1"/>
</dbReference>
<dbReference type="Proteomes" id="UP000002586">
    <property type="component" value="Chromosome"/>
</dbReference>
<dbReference type="PANTHER" id="PTHR47870:SF1">
    <property type="entry name" value="CYTOCHROME C-TYPE BIOGENESIS PROTEIN CCMH"/>
    <property type="match status" value="1"/>
</dbReference>
<dbReference type="GO" id="GO:0017004">
    <property type="term" value="P:cytochrome complex assembly"/>
    <property type="evidence" value="ECO:0007669"/>
    <property type="project" value="UniProtKB-KW"/>
</dbReference>
<dbReference type="NCBIfam" id="TIGR03142">
    <property type="entry name" value="cytochro_ccmI"/>
    <property type="match status" value="1"/>
</dbReference>
<keyword evidence="9" id="KW-1185">Reference proteome</keyword>
<evidence type="ECO:0000256" key="6">
    <source>
        <dbReference type="SAM" id="Phobius"/>
    </source>
</evidence>
<keyword evidence="6" id="KW-0812">Transmembrane</keyword>
<dbReference type="Pfam" id="PF23914">
    <property type="entry name" value="TPR_CcmH_CycH"/>
    <property type="match status" value="1"/>
</dbReference>
<keyword evidence="4 5" id="KW-0802">TPR repeat</keyword>
<reference evidence="9" key="1">
    <citation type="journal article" date="2009" name="Appl. Environ. Microbiol.">
        <title>Complete genome sequence of the chemolithoautotrophic marine magnetotactic coccus strain MC-1.</title>
        <authorList>
            <person name="Schubbe S."/>
            <person name="Williams T.J."/>
            <person name="Xie G."/>
            <person name="Kiss H.E."/>
            <person name="Brettin T.S."/>
            <person name="Martinez D."/>
            <person name="Ross C.A."/>
            <person name="Schuler D."/>
            <person name="Cox B.L."/>
            <person name="Nealson K.H."/>
            <person name="Bazylinski D.A."/>
        </authorList>
    </citation>
    <scope>NUCLEOTIDE SEQUENCE [LARGE SCALE GENOMIC DNA]</scope>
    <source>
        <strain evidence="9">ATCC BAA-1437 / JCM 17883 / MC-1</strain>
    </source>
</reference>
<keyword evidence="6" id="KW-0472">Membrane</keyword>
<dbReference type="eggNOG" id="COG4235">
    <property type="taxonomic scope" value="Bacteria"/>
</dbReference>
<dbReference type="InterPro" id="IPR017560">
    <property type="entry name" value="Cyt_c_biogenesis_CcmI"/>
</dbReference>
<evidence type="ECO:0000256" key="1">
    <source>
        <dbReference type="ARBA" id="ARBA00004196"/>
    </source>
</evidence>
<reference evidence="8 9" key="2">
    <citation type="journal article" date="2012" name="Int. J. Syst. Evol. Microbiol.">
        <title>Magnetococcus marinus gen. nov., sp. nov., a marine, magnetotactic bacterium that represents a novel lineage (Magnetococcaceae fam. nov.; Magnetococcales ord. nov.) at the base of the Alphaproteobacteria.</title>
        <authorList>
            <person name="Bazylinski D.A."/>
            <person name="Williams T.J."/>
            <person name="Lefevre C.T."/>
            <person name="Berg R.J."/>
            <person name="Zhang C.L."/>
            <person name="Bowser S.S."/>
            <person name="Dean A.J."/>
            <person name="Beveridge T.J."/>
        </authorList>
    </citation>
    <scope>NUCLEOTIDE SEQUENCE [LARGE SCALE GENOMIC DNA]</scope>
    <source>
        <strain evidence="9">ATCC BAA-1437 / JCM 17883 / MC-1</strain>
    </source>
</reference>
<accession>A0L836</accession>
<dbReference type="Gene3D" id="1.25.40.10">
    <property type="entry name" value="Tetratricopeptide repeat domain"/>
    <property type="match status" value="1"/>
</dbReference>
<feature type="domain" description="Cytochrome c-type biogenesis protein H TPR" evidence="7">
    <location>
        <begin position="167"/>
        <end position="289"/>
    </location>
</feature>
<sequence length="310" mass="34122">MTLWLIIIPILSVALFMVFVPLFRANGNRPLPVGLEGNPLVELQDRRDILLRQLKELEMDTQGGLVDADDAANNRKGMEEELGEILTKLDALEKPAQTAPQSASDAQRSQANLSVSRAMGVAVIVLVSTSSVMAYQLLSTADREILAEQAPQEQEGGPMQGQQAPDIGAMVARLEERLKSEPDNIDGWLMLGRSLRNMDRTMDAINAYKHVLERQPDHVDAAVGMAITLLETEDRAQMGVGIKLLESIHKKQPEQLDTLWLLGMGSYQLGAYEAAVKWLDKLLPLAPEDVKAQVQKAIDMAKQKLQAQKG</sequence>
<comment type="subcellular location">
    <subcellularLocation>
        <location evidence="1">Cell envelope</location>
    </subcellularLocation>
</comment>
<dbReference type="STRING" id="156889.Mmc1_1620"/>
<evidence type="ECO:0000256" key="4">
    <source>
        <dbReference type="ARBA" id="ARBA00022803"/>
    </source>
</evidence>
<dbReference type="GO" id="GO:0005886">
    <property type="term" value="C:plasma membrane"/>
    <property type="evidence" value="ECO:0007669"/>
    <property type="project" value="TreeGrafter"/>
</dbReference>